<dbReference type="Proteomes" id="UP000000263">
    <property type="component" value="Chromosome"/>
</dbReference>
<protein>
    <submittedName>
        <fullName evidence="2">DNA polymerase beta domain protein region</fullName>
    </submittedName>
</protein>
<dbReference type="SUPFAM" id="SSF81301">
    <property type="entry name" value="Nucleotidyltransferase"/>
    <property type="match status" value="1"/>
</dbReference>
<name>A7NGV6_ROSCS</name>
<dbReference type="InterPro" id="IPR052548">
    <property type="entry name" value="Type_VII_TA_antitoxin"/>
</dbReference>
<dbReference type="Pfam" id="PF01909">
    <property type="entry name" value="NTP_transf_2"/>
    <property type="match status" value="1"/>
</dbReference>
<dbReference type="InterPro" id="IPR002934">
    <property type="entry name" value="Polymerase_NTP_transf_dom"/>
</dbReference>
<proteinExistence type="predicted"/>
<dbReference type="STRING" id="383372.Rcas_0574"/>
<dbReference type="AlphaFoldDB" id="A7NGV6"/>
<gene>
    <name evidence="2" type="ordered locus">Rcas_0574</name>
</gene>
<dbReference type="PANTHER" id="PTHR33933:SF1">
    <property type="entry name" value="PROTEIN ADENYLYLTRANSFERASE MNTA-RELATED"/>
    <property type="match status" value="1"/>
</dbReference>
<dbReference type="GO" id="GO:0016779">
    <property type="term" value="F:nucleotidyltransferase activity"/>
    <property type="evidence" value="ECO:0007669"/>
    <property type="project" value="InterPro"/>
</dbReference>
<sequence length="120" mass="13599">MNSAFSLPANVAPRGLPPVAETLPAAIERLVREVNPEKIILFGSYAYGNPTPDSDVDLLIIWDTDKPRRERVVTISLLLYPRLFPVDIMVKTPRELAEEAPHNFFLQEILSRGIVVYERQ</sequence>
<reference evidence="2 3" key="1">
    <citation type="submission" date="2007-08" db="EMBL/GenBank/DDBJ databases">
        <title>Complete sequence of Roseiflexus castenholzii DSM 13941.</title>
        <authorList>
            <consortium name="US DOE Joint Genome Institute"/>
            <person name="Copeland A."/>
            <person name="Lucas S."/>
            <person name="Lapidus A."/>
            <person name="Barry K."/>
            <person name="Glavina del Rio T."/>
            <person name="Dalin E."/>
            <person name="Tice H."/>
            <person name="Pitluck S."/>
            <person name="Thompson L.S."/>
            <person name="Brettin T."/>
            <person name="Bruce D."/>
            <person name="Detter J.C."/>
            <person name="Han C."/>
            <person name="Tapia R."/>
            <person name="Schmutz J."/>
            <person name="Larimer F."/>
            <person name="Land M."/>
            <person name="Hauser L."/>
            <person name="Kyrpides N."/>
            <person name="Mikhailova N."/>
            <person name="Bryant D.A."/>
            <person name="Hanada S."/>
            <person name="Tsukatani Y."/>
            <person name="Richardson P."/>
        </authorList>
    </citation>
    <scope>NUCLEOTIDE SEQUENCE [LARGE SCALE GENOMIC DNA]</scope>
    <source>
        <strain evidence="3">DSM 13941 / HLO8</strain>
    </source>
</reference>
<dbReference type="KEGG" id="rca:Rcas_0574"/>
<dbReference type="HOGENOM" id="CLU_130257_9_3_0"/>
<dbReference type="eggNOG" id="COG1708">
    <property type="taxonomic scope" value="Bacteria"/>
</dbReference>
<evidence type="ECO:0000259" key="1">
    <source>
        <dbReference type="Pfam" id="PF01909"/>
    </source>
</evidence>
<evidence type="ECO:0000313" key="2">
    <source>
        <dbReference type="EMBL" id="ABU56703.1"/>
    </source>
</evidence>
<evidence type="ECO:0000313" key="3">
    <source>
        <dbReference type="Proteomes" id="UP000000263"/>
    </source>
</evidence>
<organism evidence="2 3">
    <name type="scientific">Roseiflexus castenholzii (strain DSM 13941 / HLO8)</name>
    <dbReference type="NCBI Taxonomy" id="383372"/>
    <lineage>
        <taxon>Bacteria</taxon>
        <taxon>Bacillati</taxon>
        <taxon>Chloroflexota</taxon>
        <taxon>Chloroflexia</taxon>
        <taxon>Chloroflexales</taxon>
        <taxon>Roseiflexineae</taxon>
        <taxon>Roseiflexaceae</taxon>
        <taxon>Roseiflexus</taxon>
    </lineage>
</organism>
<feature type="domain" description="Polymerase nucleotidyl transferase" evidence="1">
    <location>
        <begin position="27"/>
        <end position="108"/>
    </location>
</feature>
<dbReference type="EMBL" id="CP000804">
    <property type="protein sequence ID" value="ABU56703.1"/>
    <property type="molecule type" value="Genomic_DNA"/>
</dbReference>
<dbReference type="RefSeq" id="WP_012119134.1">
    <property type="nucleotide sequence ID" value="NC_009767.1"/>
</dbReference>
<dbReference type="CDD" id="cd05403">
    <property type="entry name" value="NT_KNTase_like"/>
    <property type="match status" value="1"/>
</dbReference>
<accession>A7NGV6</accession>
<keyword evidence="3" id="KW-1185">Reference proteome</keyword>
<dbReference type="OrthoDB" id="165051at2"/>
<dbReference type="InterPro" id="IPR043519">
    <property type="entry name" value="NT_sf"/>
</dbReference>
<dbReference type="Gene3D" id="3.30.460.10">
    <property type="entry name" value="Beta Polymerase, domain 2"/>
    <property type="match status" value="1"/>
</dbReference>
<dbReference type="PANTHER" id="PTHR33933">
    <property type="entry name" value="NUCLEOTIDYLTRANSFERASE"/>
    <property type="match status" value="1"/>
</dbReference>